<evidence type="ECO:0000313" key="8">
    <source>
        <dbReference type="Proteomes" id="UP000035068"/>
    </source>
</evidence>
<dbReference type="InterPro" id="IPR050343">
    <property type="entry name" value="RsuA_PseudoU_synthase"/>
</dbReference>
<dbReference type="FunFam" id="3.30.70.1560:FF:000001">
    <property type="entry name" value="Pseudouridine synthase"/>
    <property type="match status" value="1"/>
</dbReference>
<dbReference type="InterPro" id="IPR020103">
    <property type="entry name" value="PsdUridine_synth_cat_dom_sf"/>
</dbReference>
<feature type="domain" description="RNA-binding S4" evidence="6">
    <location>
        <begin position="3"/>
        <end position="60"/>
    </location>
</feature>
<dbReference type="NCBIfam" id="TIGR00093">
    <property type="entry name" value="pseudouridine synthase"/>
    <property type="match status" value="1"/>
</dbReference>
<organism evidence="7 8">
    <name type="scientific">Geoalkalibacter ferrihydriticus DSM 17813</name>
    <dbReference type="NCBI Taxonomy" id="1121915"/>
    <lineage>
        <taxon>Bacteria</taxon>
        <taxon>Pseudomonadati</taxon>
        <taxon>Thermodesulfobacteriota</taxon>
        <taxon>Desulfuromonadia</taxon>
        <taxon>Desulfuromonadales</taxon>
        <taxon>Geoalkalibacteraceae</taxon>
        <taxon>Geoalkalibacter</taxon>
    </lineage>
</organism>
<dbReference type="InterPro" id="IPR000748">
    <property type="entry name" value="PsdUridine_synth_RsuA/RluB/E/F"/>
</dbReference>
<accession>A0A0C2DTI4</accession>
<comment type="caution">
    <text evidence="7">The sequence shown here is derived from an EMBL/GenBank/DDBJ whole genome shotgun (WGS) entry which is preliminary data.</text>
</comment>
<proteinExistence type="inferred from homology"/>
<dbReference type="Gene3D" id="3.10.290.10">
    <property type="entry name" value="RNA-binding S4 domain"/>
    <property type="match status" value="1"/>
</dbReference>
<keyword evidence="3 5" id="KW-0413">Isomerase</keyword>
<dbReference type="GO" id="GO:0003723">
    <property type="term" value="F:RNA binding"/>
    <property type="evidence" value="ECO:0007669"/>
    <property type="project" value="UniProtKB-KW"/>
</dbReference>
<comment type="similarity">
    <text evidence="1 5">Belongs to the pseudouridine synthase RsuA family.</text>
</comment>
<dbReference type="Pfam" id="PF00849">
    <property type="entry name" value="PseudoU_synth_2"/>
    <property type="match status" value="1"/>
</dbReference>
<keyword evidence="8" id="KW-1185">Reference proteome</keyword>
<dbReference type="InterPro" id="IPR036986">
    <property type="entry name" value="S4_RNA-bd_sf"/>
</dbReference>
<evidence type="ECO:0000259" key="6">
    <source>
        <dbReference type="SMART" id="SM00363"/>
    </source>
</evidence>
<dbReference type="Pfam" id="PF01479">
    <property type="entry name" value="S4"/>
    <property type="match status" value="1"/>
</dbReference>
<dbReference type="RefSeq" id="WP_040097673.1">
    <property type="nucleotide sequence ID" value="NZ_JWJD01000002.1"/>
</dbReference>
<dbReference type="AlphaFoldDB" id="A0A0C2DTI4"/>
<dbReference type="GO" id="GO:0000455">
    <property type="term" value="P:enzyme-directed rRNA pseudouridine synthesis"/>
    <property type="evidence" value="ECO:0007669"/>
    <property type="project" value="UniProtKB-ARBA"/>
</dbReference>
<gene>
    <name evidence="7" type="ORF">GFER_06405</name>
</gene>
<dbReference type="SUPFAM" id="SSF55120">
    <property type="entry name" value="Pseudouridine synthase"/>
    <property type="match status" value="1"/>
</dbReference>
<dbReference type="EMBL" id="JWJD01000002">
    <property type="protein sequence ID" value="KIH76759.1"/>
    <property type="molecule type" value="Genomic_DNA"/>
</dbReference>
<evidence type="ECO:0000256" key="5">
    <source>
        <dbReference type="RuleBase" id="RU003887"/>
    </source>
</evidence>
<evidence type="ECO:0000256" key="4">
    <source>
        <dbReference type="PROSITE-ProRule" id="PRU00182"/>
    </source>
</evidence>
<dbReference type="Gene3D" id="3.30.70.580">
    <property type="entry name" value="Pseudouridine synthase I, catalytic domain, N-terminal subdomain"/>
    <property type="match status" value="1"/>
</dbReference>
<dbReference type="InterPro" id="IPR002942">
    <property type="entry name" value="S4_RNA-bd"/>
</dbReference>
<sequence length="236" mass="26308">MKERLQKLIAAAGLASRRQAEEWIAAGRVLVNDHVAALGDKADPGSDRIQVNGRLLPRSEDKVYLLLHKPAGYVTTLRDPQGRPIVTDLIKNCAARVFPVGRLDAGTEGLLLLTNDGALAQHLAHPRHKVDKTYLVKVRGRLNEQARERLQQGVDLDDGPTLPAILSQLRFTTGNTWFELTLREGRNRQVRRMCEAVGFPVVRLKRLRIGFLELGSLAAGHYRPLTRAEVARLKDL</sequence>
<evidence type="ECO:0000256" key="2">
    <source>
        <dbReference type="ARBA" id="ARBA00022884"/>
    </source>
</evidence>
<evidence type="ECO:0000256" key="3">
    <source>
        <dbReference type="ARBA" id="ARBA00023235"/>
    </source>
</evidence>
<name>A0A0C2DTI4_9BACT</name>
<dbReference type="InterPro" id="IPR018496">
    <property type="entry name" value="PsdUridine_synth_RsuA/RluB_CS"/>
</dbReference>
<keyword evidence="2 4" id="KW-0694">RNA-binding</keyword>
<dbReference type="CDD" id="cd00165">
    <property type="entry name" value="S4"/>
    <property type="match status" value="1"/>
</dbReference>
<evidence type="ECO:0000256" key="1">
    <source>
        <dbReference type="ARBA" id="ARBA00008348"/>
    </source>
</evidence>
<dbReference type="FunFam" id="3.10.290.10:FF:000003">
    <property type="entry name" value="Pseudouridine synthase"/>
    <property type="match status" value="1"/>
</dbReference>
<reference evidence="7 8" key="1">
    <citation type="submission" date="2014-12" db="EMBL/GenBank/DDBJ databases">
        <title>Genomes of Geoalkalibacter ferrihydriticus and Geoalkalibacter subterraneus, two haloalkaliphilic metal-reducing members of the Geobacteraceae.</title>
        <authorList>
            <person name="Badalamenti J.P."/>
            <person name="Torres C.I."/>
            <person name="Krajmalnik-Brown R."/>
            <person name="Bond D.R."/>
        </authorList>
    </citation>
    <scope>NUCLEOTIDE SEQUENCE [LARGE SCALE GENOMIC DNA]</scope>
    <source>
        <strain evidence="7 8">DSM 17813</strain>
    </source>
</reference>
<dbReference type="Gene3D" id="3.30.70.1560">
    <property type="entry name" value="Alpha-L RNA-binding motif"/>
    <property type="match status" value="1"/>
</dbReference>
<dbReference type="SUPFAM" id="SSF55174">
    <property type="entry name" value="Alpha-L RNA-binding motif"/>
    <property type="match status" value="1"/>
</dbReference>
<protein>
    <recommendedName>
        <fullName evidence="5">Pseudouridine synthase</fullName>
        <ecNumber evidence="5">5.4.99.-</ecNumber>
    </recommendedName>
</protein>
<dbReference type="Proteomes" id="UP000035068">
    <property type="component" value="Unassembled WGS sequence"/>
</dbReference>
<dbReference type="PROSITE" id="PS50889">
    <property type="entry name" value="S4"/>
    <property type="match status" value="1"/>
</dbReference>
<dbReference type="InterPro" id="IPR042092">
    <property type="entry name" value="PsdUridine_s_RsuA/RluB/E/F_cat"/>
</dbReference>
<dbReference type="GO" id="GO:0005829">
    <property type="term" value="C:cytosol"/>
    <property type="evidence" value="ECO:0007669"/>
    <property type="project" value="UniProtKB-ARBA"/>
</dbReference>
<dbReference type="CDD" id="cd02870">
    <property type="entry name" value="PseudoU_synth_RsuA_like"/>
    <property type="match status" value="1"/>
</dbReference>
<dbReference type="PROSITE" id="PS01149">
    <property type="entry name" value="PSI_RSU"/>
    <property type="match status" value="1"/>
</dbReference>
<evidence type="ECO:0000313" key="7">
    <source>
        <dbReference type="EMBL" id="KIH76759.1"/>
    </source>
</evidence>
<dbReference type="InterPro" id="IPR006145">
    <property type="entry name" value="PsdUridine_synth_RsuA/RluA"/>
</dbReference>
<dbReference type="PANTHER" id="PTHR47683:SF3">
    <property type="entry name" value="RIBOSOMAL LARGE SUBUNIT PSEUDOURIDINE SYNTHASE B"/>
    <property type="match status" value="1"/>
</dbReference>
<dbReference type="PANTHER" id="PTHR47683">
    <property type="entry name" value="PSEUDOURIDINE SYNTHASE FAMILY PROTEIN-RELATED"/>
    <property type="match status" value="1"/>
</dbReference>
<dbReference type="EC" id="5.4.99.-" evidence="5"/>
<dbReference type="GO" id="GO:0120159">
    <property type="term" value="F:rRNA pseudouridine synthase activity"/>
    <property type="evidence" value="ECO:0007669"/>
    <property type="project" value="UniProtKB-ARBA"/>
</dbReference>
<dbReference type="InterPro" id="IPR020094">
    <property type="entry name" value="TruA/RsuA/RluB/E/F_N"/>
</dbReference>
<dbReference type="SMART" id="SM00363">
    <property type="entry name" value="S4"/>
    <property type="match status" value="1"/>
</dbReference>